<dbReference type="Gene3D" id="1.20.1250.20">
    <property type="entry name" value="MFS general substrate transporter like domains"/>
    <property type="match status" value="1"/>
</dbReference>
<keyword evidence="8" id="KW-1185">Reference proteome</keyword>
<evidence type="ECO:0000256" key="4">
    <source>
        <dbReference type="ARBA" id="ARBA00023136"/>
    </source>
</evidence>
<comment type="subcellular location">
    <subcellularLocation>
        <location evidence="1">Cell membrane</location>
        <topology evidence="1">Multi-pass membrane protein</topology>
    </subcellularLocation>
</comment>
<dbReference type="InterPro" id="IPR036259">
    <property type="entry name" value="MFS_trans_sf"/>
</dbReference>
<feature type="domain" description="Major facilitator superfamily (MFS) profile" evidence="6">
    <location>
        <begin position="1"/>
        <end position="129"/>
    </location>
</feature>
<proteinExistence type="predicted"/>
<dbReference type="InterPro" id="IPR020846">
    <property type="entry name" value="MFS_dom"/>
</dbReference>
<sequence length="141" mass="14688">MITSYLADRFGPRIITFFSFASSGLALLIMSTGVVPLIGMYALVAVVGFGSIGAQILLNGFVATYYDNETRASALGLTLGIGRIGAVLAISLGGVLVAAGYSTFINFAVWSLPAIVGMIAVSLVPRRKGVVGRQPLDLSHH</sequence>
<keyword evidence="4 5" id="KW-0472">Membrane</keyword>
<feature type="transmembrane region" description="Helical" evidence="5">
    <location>
        <begin position="12"/>
        <end position="32"/>
    </location>
</feature>
<feature type="transmembrane region" description="Helical" evidence="5">
    <location>
        <begin position="104"/>
        <end position="124"/>
    </location>
</feature>
<organism evidence="7 8">
    <name type="scientific">Corynebacterium callunae DSM 20147</name>
    <dbReference type="NCBI Taxonomy" id="1121353"/>
    <lineage>
        <taxon>Bacteria</taxon>
        <taxon>Bacillati</taxon>
        <taxon>Actinomycetota</taxon>
        <taxon>Actinomycetes</taxon>
        <taxon>Mycobacteriales</taxon>
        <taxon>Corynebacteriaceae</taxon>
        <taxon>Corynebacterium</taxon>
    </lineage>
</organism>
<dbReference type="GO" id="GO:0005886">
    <property type="term" value="C:plasma membrane"/>
    <property type="evidence" value="ECO:0007669"/>
    <property type="project" value="UniProtKB-SubCell"/>
</dbReference>
<dbReference type="Proteomes" id="UP000011760">
    <property type="component" value="Chromosome"/>
</dbReference>
<dbReference type="PROSITE" id="PS50850">
    <property type="entry name" value="MFS"/>
    <property type="match status" value="1"/>
</dbReference>
<dbReference type="PATRIC" id="fig|1121353.3.peg.116"/>
<evidence type="ECO:0000313" key="7">
    <source>
        <dbReference type="EMBL" id="AGG65568.1"/>
    </source>
</evidence>
<evidence type="ECO:0000259" key="6">
    <source>
        <dbReference type="PROSITE" id="PS50850"/>
    </source>
</evidence>
<dbReference type="EMBL" id="CP004354">
    <property type="protein sequence ID" value="AGG65568.1"/>
    <property type="molecule type" value="Genomic_DNA"/>
</dbReference>
<keyword evidence="2 5" id="KW-0812">Transmembrane</keyword>
<gene>
    <name evidence="7" type="ORF">H924_00540</name>
</gene>
<protein>
    <submittedName>
        <fullName evidence="7">Arabinose efflux permease family protein</fullName>
    </submittedName>
</protein>
<dbReference type="InterPro" id="IPR011701">
    <property type="entry name" value="MFS"/>
</dbReference>
<dbReference type="AlphaFoldDB" id="M1UWW1"/>
<evidence type="ECO:0000256" key="1">
    <source>
        <dbReference type="ARBA" id="ARBA00004651"/>
    </source>
</evidence>
<feature type="transmembrane region" description="Helical" evidence="5">
    <location>
        <begin position="38"/>
        <end position="62"/>
    </location>
</feature>
<keyword evidence="3 5" id="KW-1133">Transmembrane helix</keyword>
<name>M1UWW1_9CORY</name>
<reference evidence="7 8" key="1">
    <citation type="submission" date="2013-02" db="EMBL/GenBank/DDBJ databases">
        <title>The complete genome sequence of Corynebacterium callunae DSM 20147.</title>
        <authorList>
            <person name="Ruckert C."/>
            <person name="Albersmeier A."/>
            <person name="Kalinowski J."/>
        </authorList>
    </citation>
    <scope>NUCLEOTIDE SEQUENCE [LARGE SCALE GENOMIC DNA]</scope>
    <source>
        <strain evidence="7 8">DSM 20147</strain>
    </source>
</reference>
<dbReference type="eggNOG" id="COG2814">
    <property type="taxonomic scope" value="Bacteria"/>
</dbReference>
<evidence type="ECO:0000256" key="5">
    <source>
        <dbReference type="SAM" id="Phobius"/>
    </source>
</evidence>
<evidence type="ECO:0000256" key="2">
    <source>
        <dbReference type="ARBA" id="ARBA00022692"/>
    </source>
</evidence>
<dbReference type="Pfam" id="PF07690">
    <property type="entry name" value="MFS_1"/>
    <property type="match status" value="1"/>
</dbReference>
<evidence type="ECO:0000313" key="8">
    <source>
        <dbReference type="Proteomes" id="UP000011760"/>
    </source>
</evidence>
<dbReference type="PANTHER" id="PTHR23508">
    <property type="entry name" value="CARBOXYLIC ACID TRANSPORTER PROTEIN HOMOLOG"/>
    <property type="match status" value="1"/>
</dbReference>
<dbReference type="HOGENOM" id="CLU_001265_46_11_11"/>
<dbReference type="STRING" id="1121353.H924_00540"/>
<accession>M1UWW1</accession>
<dbReference type="PANTHER" id="PTHR23508:SF10">
    <property type="entry name" value="CARBOXYLIC ACID TRANSPORTER PROTEIN HOMOLOG"/>
    <property type="match status" value="1"/>
</dbReference>
<feature type="transmembrane region" description="Helical" evidence="5">
    <location>
        <begin position="74"/>
        <end position="98"/>
    </location>
</feature>
<dbReference type="KEGG" id="ccn:H924_00540"/>
<dbReference type="GO" id="GO:0046943">
    <property type="term" value="F:carboxylic acid transmembrane transporter activity"/>
    <property type="evidence" value="ECO:0007669"/>
    <property type="project" value="TreeGrafter"/>
</dbReference>
<evidence type="ECO:0000256" key="3">
    <source>
        <dbReference type="ARBA" id="ARBA00022989"/>
    </source>
</evidence>
<dbReference type="SUPFAM" id="SSF103473">
    <property type="entry name" value="MFS general substrate transporter"/>
    <property type="match status" value="1"/>
</dbReference>